<organism evidence="1 2">
    <name type="scientific">[Ruminococcus] torques</name>
    <dbReference type="NCBI Taxonomy" id="33039"/>
    <lineage>
        <taxon>Bacteria</taxon>
        <taxon>Bacillati</taxon>
        <taxon>Bacillota</taxon>
        <taxon>Clostridia</taxon>
        <taxon>Lachnospirales</taxon>
        <taxon>Lachnospiraceae</taxon>
        <taxon>Mediterraneibacter</taxon>
    </lineage>
</organism>
<dbReference type="InterPro" id="IPR026349">
    <property type="entry name" value="CHP04255"/>
</dbReference>
<name>A0A564U5P5_9FIRM</name>
<evidence type="ECO:0000313" key="1">
    <source>
        <dbReference type="EMBL" id="VUX14854.1"/>
    </source>
</evidence>
<keyword evidence="2" id="KW-1185">Reference proteome</keyword>
<dbReference type="NCBIfam" id="TIGR04255">
    <property type="entry name" value="sporadTIGR04255"/>
    <property type="match status" value="1"/>
</dbReference>
<dbReference type="EMBL" id="CABHNA010000067">
    <property type="protein sequence ID" value="VUX14854.1"/>
    <property type="molecule type" value="Genomic_DNA"/>
</dbReference>
<proteinExistence type="predicted"/>
<accession>A0A564U5P5</accession>
<dbReference type="AlphaFoldDB" id="A0A564U5P5"/>
<gene>
    <name evidence="1" type="ORF">RTSSTS7063_02041</name>
</gene>
<protein>
    <recommendedName>
        <fullName evidence="3">TIGR04255 family protein</fullName>
    </recommendedName>
</protein>
<reference evidence="1 2" key="1">
    <citation type="submission" date="2019-07" db="EMBL/GenBank/DDBJ databases">
        <authorList>
            <person name="Hibberd C M."/>
            <person name="Gehrig L. J."/>
            <person name="Chang H.-W."/>
            <person name="Venkatesh S."/>
        </authorList>
    </citation>
    <scope>NUCLEOTIDE SEQUENCE [LARGE SCALE GENOMIC DNA]</scope>
    <source>
        <strain evidence="1">Ruminococcus_torques_SSTS_Bg7063</strain>
    </source>
</reference>
<sequence>MIMKKDVNREHLKNNFLKNIIVRFDYTGIAEVELDTIIAEVKPIFKSAGYTKLREEYLTEMDFELQDPENIEIEGLPIKEIRKKKAYVFANEKKDIECKISTRFALVSIQNHKYIPFAEYSETLFEVVKTLINKVEFLNCIRFGIRKVNQCIMKDISKINEYFETDFYNLYGLKKGNKPKIFETKDCFKEEKYNFNLTRMVVGGEYEESVAYQVILDTDIYITEASDINELFSDTSEINIMNEKLFEVYKSAITKEFIEKLGMDNYNDQNIIGVEKNE</sequence>
<evidence type="ECO:0008006" key="3">
    <source>
        <dbReference type="Google" id="ProtNLM"/>
    </source>
</evidence>
<evidence type="ECO:0000313" key="2">
    <source>
        <dbReference type="Proteomes" id="UP000363661"/>
    </source>
</evidence>
<dbReference type="Proteomes" id="UP000363661">
    <property type="component" value="Unassembled WGS sequence"/>
</dbReference>